<dbReference type="AlphaFoldDB" id="A0A3B6PQW0"/>
<evidence type="ECO:0000313" key="8">
    <source>
        <dbReference type="EnsemblPlants" id="TraesCS6B02G304000.1.cds1"/>
    </source>
</evidence>
<dbReference type="Pfam" id="PF14541">
    <property type="entry name" value="TAXi_C"/>
    <property type="match status" value="1"/>
</dbReference>
<reference evidence="8" key="1">
    <citation type="submission" date="2018-08" db="EMBL/GenBank/DDBJ databases">
        <authorList>
            <person name="Rossello M."/>
        </authorList>
    </citation>
    <scope>NUCLEOTIDE SEQUENCE [LARGE SCALE GENOMIC DNA]</scope>
    <source>
        <strain evidence="8">cv. Chinese Spring</strain>
    </source>
</reference>
<dbReference type="InterPro" id="IPR021109">
    <property type="entry name" value="Peptidase_aspartic_dom_sf"/>
</dbReference>
<dbReference type="InterPro" id="IPR001461">
    <property type="entry name" value="Aspartic_peptidase_A1"/>
</dbReference>
<evidence type="ECO:0000256" key="2">
    <source>
        <dbReference type="ARBA" id="ARBA00022729"/>
    </source>
</evidence>
<dbReference type="Gramene" id="TraesJAG6B03G03562220.1">
    <property type="protein sequence ID" value="TraesJAG6B03G03562220.1.CDS1"/>
    <property type="gene ID" value="TraesJAG6B03G03562220"/>
</dbReference>
<keyword evidence="4" id="KW-0378">Hydrolase</keyword>
<feature type="signal peptide" evidence="6">
    <location>
        <begin position="1"/>
        <end position="24"/>
    </location>
</feature>
<dbReference type="Gramene" id="TraesSTA6B03G03562590.1">
    <property type="protein sequence ID" value="TraesSTA6B03G03562590.1.CDS1"/>
    <property type="gene ID" value="TraesSTA6B03G03562590"/>
</dbReference>
<dbReference type="EnsemblPlants" id="TraesCS6B02G304000.1">
    <property type="protein sequence ID" value="TraesCS6B02G304000.1.cds1"/>
    <property type="gene ID" value="TraesCS6B02G304000"/>
</dbReference>
<keyword evidence="2 6" id="KW-0732">Signal</keyword>
<evidence type="ECO:0000256" key="6">
    <source>
        <dbReference type="SAM" id="SignalP"/>
    </source>
</evidence>
<keyword evidence="1" id="KW-0645">Protease</keyword>
<feature type="chain" id="PRO_5017271924" description="Xylanase inhibitor C-terminal domain-containing protein" evidence="6">
    <location>
        <begin position="25"/>
        <end position="410"/>
    </location>
</feature>
<dbReference type="PANTHER" id="PTHR47965:SF12">
    <property type="entry name" value="ASPARTIC PROTEINASE 3-RELATED"/>
    <property type="match status" value="1"/>
</dbReference>
<evidence type="ECO:0000256" key="3">
    <source>
        <dbReference type="ARBA" id="ARBA00022750"/>
    </source>
</evidence>
<dbReference type="PANTHER" id="PTHR47965">
    <property type="entry name" value="ASPARTYL PROTEASE-RELATED"/>
    <property type="match status" value="1"/>
</dbReference>
<evidence type="ECO:0000256" key="1">
    <source>
        <dbReference type="ARBA" id="ARBA00022670"/>
    </source>
</evidence>
<evidence type="ECO:0000256" key="5">
    <source>
        <dbReference type="ARBA" id="ARBA00023145"/>
    </source>
</evidence>
<dbReference type="InterPro" id="IPR032799">
    <property type="entry name" value="TAXi_C"/>
</dbReference>
<evidence type="ECO:0000259" key="7">
    <source>
        <dbReference type="Pfam" id="PF14541"/>
    </source>
</evidence>
<dbReference type="Gramene" id="TraesCS6B02G304000.1">
    <property type="protein sequence ID" value="TraesCS6B02G304000.1.cds1"/>
    <property type="gene ID" value="TraesCS6B02G304000"/>
</dbReference>
<feature type="domain" description="Xylanase inhibitor C-terminal" evidence="7">
    <location>
        <begin position="263"/>
        <end position="400"/>
    </location>
</feature>
<dbReference type="Gramene" id="TraesCAD_scaffold_011331_01G000100.1">
    <property type="protein sequence ID" value="TraesCAD_scaffold_011331_01G000100.1"/>
    <property type="gene ID" value="TraesCAD_scaffold_011331_01G000100"/>
</dbReference>
<accession>A0A3B6PQW0</accession>
<keyword evidence="3" id="KW-0064">Aspartyl protease</keyword>
<dbReference type="Gramene" id="TraesROB_scaffold_008253_01G000200.1">
    <property type="protein sequence ID" value="TraesROB_scaffold_008253_01G000200.1"/>
    <property type="gene ID" value="TraesROB_scaffold_008253_01G000200"/>
</dbReference>
<dbReference type="Gene3D" id="2.40.70.10">
    <property type="entry name" value="Acid Proteases"/>
    <property type="match status" value="1"/>
</dbReference>
<reference evidence="8" key="2">
    <citation type="submission" date="2018-10" db="UniProtKB">
        <authorList>
            <consortium name="EnsemblPlants"/>
        </authorList>
    </citation>
    <scope>IDENTIFICATION</scope>
</reference>
<dbReference type="SMR" id="A0A3B6PQW0"/>
<dbReference type="Gramene" id="TraesCLE_scaffold_009726_01G000100.1">
    <property type="protein sequence ID" value="TraesCLE_scaffold_009726_01G000100.1"/>
    <property type="gene ID" value="TraesCLE_scaffold_009726_01G000100"/>
</dbReference>
<dbReference type="Gramene" id="TraesNOR6B03G03608820.1">
    <property type="protein sequence ID" value="TraesNOR6B03G03608820.1.CDS1"/>
    <property type="gene ID" value="TraesNOR6B03G03608820"/>
</dbReference>
<evidence type="ECO:0000256" key="4">
    <source>
        <dbReference type="ARBA" id="ARBA00022801"/>
    </source>
</evidence>
<dbReference type="GO" id="GO:0004190">
    <property type="term" value="F:aspartic-type endopeptidase activity"/>
    <property type="evidence" value="ECO:0007669"/>
    <property type="project" value="UniProtKB-KW"/>
</dbReference>
<proteinExistence type="predicted"/>
<dbReference type="SUPFAM" id="SSF50630">
    <property type="entry name" value="Acid proteases"/>
    <property type="match status" value="1"/>
</dbReference>
<dbReference type="Proteomes" id="UP000019116">
    <property type="component" value="Chromosome 6B"/>
</dbReference>
<dbReference type="GO" id="GO:0006508">
    <property type="term" value="P:proteolysis"/>
    <property type="evidence" value="ECO:0007669"/>
    <property type="project" value="UniProtKB-KW"/>
</dbReference>
<sequence>MTTTFCRSRVCLLPLVAVLAVAASLEPLTPLSKVMAIDVSAVAKGASVLDEAAHSSVDKKLKHVKEGIEHGMEVFRFWDDHKDDIKKQLQLLTPGAQGSSPSGYVVDTGNLKSLVYGIDINSPVTRTGPCELGARAVSCSAPACRQLYGGQPWPNCAHGPGELPCPYPYADHHSLYQGKATLFTRPTAMPVPLSLPLYACSPSAAGAVLGLGRLGTLARTVGAFSYELSDGQGDAIWLGAQRARRVQGGKPTPLISNPLFPNRYYVQIASILVGNQPLQIPRGALDIQQYGRGGVYLSTTMPVGMYLNGEVYDLLKAALQAPGATANGLCYSADAKVPLPTITLEFAGDAVMALRPGSSVWKTRADGARCLSVLPSSTGETILGTRAQMGRLMTYELATGNAFGFGTVTF</sequence>
<dbReference type="Gramene" id="TraesRN6B0100852300.1">
    <property type="protein sequence ID" value="TraesRN6B0100852300.1"/>
    <property type="gene ID" value="TraesRN6B0100852300"/>
</dbReference>
<dbReference type="Gramene" id="TraesCS6B03G0872500.1">
    <property type="protein sequence ID" value="TraesCS6B03G0872500.1.CDS1"/>
    <property type="gene ID" value="TraesCS6B03G0872500"/>
</dbReference>
<evidence type="ECO:0000313" key="9">
    <source>
        <dbReference type="Proteomes" id="UP000019116"/>
    </source>
</evidence>
<protein>
    <recommendedName>
        <fullName evidence="7">Xylanase inhibitor C-terminal domain-containing protein</fullName>
    </recommendedName>
</protein>
<keyword evidence="5" id="KW-0865">Zymogen</keyword>
<name>A0A3B6PQW0_WHEAT</name>
<keyword evidence="9" id="KW-1185">Reference proteome</keyword>
<dbReference type="Gramene" id="TraesWEE_scaffold_003149_01G000200.1">
    <property type="protein sequence ID" value="TraesWEE_scaffold_003149_01G000200.1"/>
    <property type="gene ID" value="TraesWEE_scaffold_003149_01G000200"/>
</dbReference>
<organism evidence="8">
    <name type="scientific">Triticum aestivum</name>
    <name type="common">Wheat</name>
    <dbReference type="NCBI Taxonomy" id="4565"/>
    <lineage>
        <taxon>Eukaryota</taxon>
        <taxon>Viridiplantae</taxon>
        <taxon>Streptophyta</taxon>
        <taxon>Embryophyta</taxon>
        <taxon>Tracheophyta</taxon>
        <taxon>Spermatophyta</taxon>
        <taxon>Magnoliopsida</taxon>
        <taxon>Liliopsida</taxon>
        <taxon>Poales</taxon>
        <taxon>Poaceae</taxon>
        <taxon>BOP clade</taxon>
        <taxon>Pooideae</taxon>
        <taxon>Triticodae</taxon>
        <taxon>Triticeae</taxon>
        <taxon>Triticinae</taxon>
        <taxon>Triticum</taxon>
    </lineage>
</organism>
<dbReference type="STRING" id="4565.A0A3B6PQW0"/>